<dbReference type="Proteomes" id="UP000634136">
    <property type="component" value="Unassembled WGS sequence"/>
</dbReference>
<sequence>MERGCNHLSILSEPNFLNWIQLNSKRKYVSSPLNIPNGTLFIYLIWQIWTARNTKVFDDTDCPPKIIAQNALAKVVEFIHLSKNGAMNNNSINVELGWTPPPENWFKPNVDGSYMENSGVMAAAGVIRNHMRHWVSGLSKFIGPGFLSSSLPNSKIVEQYPNHSHLNERCKESSEVEATGKKILDRSVIDSAKDNRNLLLQLDHGKQSGVDWYAKGGPLAQEHVFVEDSCRLQDIDDDGFMVTNCALLDRNDYDHLVCIACDSGTPLGSIKRAELEKQEIQLPS</sequence>
<organism evidence="1 2">
    <name type="scientific">Senna tora</name>
    <dbReference type="NCBI Taxonomy" id="362788"/>
    <lineage>
        <taxon>Eukaryota</taxon>
        <taxon>Viridiplantae</taxon>
        <taxon>Streptophyta</taxon>
        <taxon>Embryophyta</taxon>
        <taxon>Tracheophyta</taxon>
        <taxon>Spermatophyta</taxon>
        <taxon>Magnoliopsida</taxon>
        <taxon>eudicotyledons</taxon>
        <taxon>Gunneridae</taxon>
        <taxon>Pentapetalae</taxon>
        <taxon>rosids</taxon>
        <taxon>fabids</taxon>
        <taxon>Fabales</taxon>
        <taxon>Fabaceae</taxon>
        <taxon>Caesalpinioideae</taxon>
        <taxon>Cassia clade</taxon>
        <taxon>Senna</taxon>
    </lineage>
</organism>
<evidence type="ECO:0000313" key="2">
    <source>
        <dbReference type="Proteomes" id="UP000634136"/>
    </source>
</evidence>
<evidence type="ECO:0000313" key="1">
    <source>
        <dbReference type="EMBL" id="KAF7815564.1"/>
    </source>
</evidence>
<dbReference type="PANTHER" id="PTHR47074">
    <property type="entry name" value="BNAC02G40300D PROTEIN"/>
    <property type="match status" value="1"/>
</dbReference>
<dbReference type="AlphaFoldDB" id="A0A834TEB1"/>
<reference evidence="1" key="1">
    <citation type="submission" date="2020-09" db="EMBL/GenBank/DDBJ databases">
        <title>Genome-Enabled Discovery of Anthraquinone Biosynthesis in Senna tora.</title>
        <authorList>
            <person name="Kang S.-H."/>
            <person name="Pandey R.P."/>
            <person name="Lee C.-M."/>
            <person name="Sim J.-S."/>
            <person name="Jeong J.-T."/>
            <person name="Choi B.-S."/>
            <person name="Jung M."/>
            <person name="Ginzburg D."/>
            <person name="Zhao K."/>
            <person name="Won S.Y."/>
            <person name="Oh T.-J."/>
            <person name="Yu Y."/>
            <person name="Kim N.-H."/>
            <person name="Lee O.R."/>
            <person name="Lee T.-H."/>
            <person name="Bashyal P."/>
            <person name="Kim T.-S."/>
            <person name="Lee W.-H."/>
            <person name="Kawkins C."/>
            <person name="Kim C.-K."/>
            <person name="Kim J.S."/>
            <person name="Ahn B.O."/>
            <person name="Rhee S.Y."/>
            <person name="Sohng J.K."/>
        </authorList>
    </citation>
    <scope>NUCLEOTIDE SEQUENCE</scope>
    <source>
        <tissue evidence="1">Leaf</tissue>
    </source>
</reference>
<dbReference type="EMBL" id="JAAIUW010000009">
    <property type="protein sequence ID" value="KAF7815564.1"/>
    <property type="molecule type" value="Genomic_DNA"/>
</dbReference>
<comment type="caution">
    <text evidence="1">The sequence shown here is derived from an EMBL/GenBank/DDBJ whole genome shotgun (WGS) entry which is preliminary data.</text>
</comment>
<dbReference type="OrthoDB" id="1436812at2759"/>
<dbReference type="GO" id="GO:0003964">
    <property type="term" value="F:RNA-directed DNA polymerase activity"/>
    <property type="evidence" value="ECO:0007669"/>
    <property type="project" value="UniProtKB-KW"/>
</dbReference>
<dbReference type="InterPro" id="IPR052929">
    <property type="entry name" value="RNase_H-like_EbsB-rel"/>
</dbReference>
<proteinExistence type="predicted"/>
<protein>
    <submittedName>
        <fullName evidence="1">Reverse transcriptase</fullName>
    </submittedName>
</protein>
<keyword evidence="1" id="KW-0695">RNA-directed DNA polymerase</keyword>
<keyword evidence="2" id="KW-1185">Reference proteome</keyword>
<accession>A0A834TEB1</accession>
<keyword evidence="1" id="KW-0808">Transferase</keyword>
<keyword evidence="1" id="KW-0548">Nucleotidyltransferase</keyword>
<name>A0A834TEB1_9FABA</name>
<gene>
    <name evidence="1" type="ORF">G2W53_029533</name>
</gene>
<dbReference type="PANTHER" id="PTHR47074:SF11">
    <property type="entry name" value="REVERSE TRANSCRIPTASE-LIKE PROTEIN"/>
    <property type="match status" value="1"/>
</dbReference>